<gene>
    <name evidence="3" type="ORF">GCM10008018_64720</name>
</gene>
<keyword evidence="4" id="KW-1185">Reference proteome</keyword>
<name>A0ABQ1FF50_9BACL</name>
<organism evidence="3 4">
    <name type="scientific">Paenibacillus marchantiophytorum</name>
    <dbReference type="NCBI Taxonomy" id="1619310"/>
    <lineage>
        <taxon>Bacteria</taxon>
        <taxon>Bacillati</taxon>
        <taxon>Bacillota</taxon>
        <taxon>Bacilli</taxon>
        <taxon>Bacillales</taxon>
        <taxon>Paenibacillaceae</taxon>
        <taxon>Paenibacillus</taxon>
    </lineage>
</organism>
<evidence type="ECO:0000313" key="3">
    <source>
        <dbReference type="EMBL" id="GGA10331.1"/>
    </source>
</evidence>
<dbReference type="Proteomes" id="UP000615455">
    <property type="component" value="Unassembled WGS sequence"/>
</dbReference>
<reference evidence="4" key="1">
    <citation type="journal article" date="2019" name="Int. J. Syst. Evol. Microbiol.">
        <title>The Global Catalogue of Microorganisms (GCM) 10K type strain sequencing project: providing services to taxonomists for standard genome sequencing and annotation.</title>
        <authorList>
            <consortium name="The Broad Institute Genomics Platform"/>
            <consortium name="The Broad Institute Genome Sequencing Center for Infectious Disease"/>
            <person name="Wu L."/>
            <person name="Ma J."/>
        </authorList>
    </citation>
    <scope>NUCLEOTIDE SEQUENCE [LARGE SCALE GENOMIC DNA]</scope>
    <source>
        <strain evidence="4">CGMCC 1.15043</strain>
    </source>
</reference>
<accession>A0ABQ1FF50</accession>
<dbReference type="EMBL" id="BMHE01000060">
    <property type="protein sequence ID" value="GGA10331.1"/>
    <property type="molecule type" value="Genomic_DNA"/>
</dbReference>
<comment type="caution">
    <text evidence="3">The sequence shown here is derived from an EMBL/GenBank/DDBJ whole genome shotgun (WGS) entry which is preliminary data.</text>
</comment>
<evidence type="ECO:0000256" key="1">
    <source>
        <dbReference type="SAM" id="MobiDB-lite"/>
    </source>
</evidence>
<protein>
    <submittedName>
        <fullName evidence="3">Uncharacterized protein</fullName>
    </submittedName>
</protein>
<evidence type="ECO:0000256" key="2">
    <source>
        <dbReference type="SAM" id="Phobius"/>
    </source>
</evidence>
<feature type="region of interest" description="Disordered" evidence="1">
    <location>
        <begin position="1"/>
        <end position="30"/>
    </location>
</feature>
<evidence type="ECO:0000313" key="4">
    <source>
        <dbReference type="Proteomes" id="UP000615455"/>
    </source>
</evidence>
<sequence>MIKPSCNPFDDTSIHATTQQSQDDAQSQRVPFNDVIHHNDVVQGMQAPKRVEQMPKWYQQHRRNSAALSVLIFGGFLVYNVIQIIQDIVSGR</sequence>
<dbReference type="RefSeq" id="WP_189019673.1">
    <property type="nucleotide sequence ID" value="NZ_BMHE01000060.1"/>
</dbReference>
<feature type="compositionally biased region" description="Low complexity" evidence="1">
    <location>
        <begin position="16"/>
        <end position="28"/>
    </location>
</feature>
<keyword evidence="2" id="KW-0472">Membrane</keyword>
<keyword evidence="2" id="KW-0812">Transmembrane</keyword>
<keyword evidence="2" id="KW-1133">Transmembrane helix</keyword>
<proteinExistence type="predicted"/>
<feature type="transmembrane region" description="Helical" evidence="2">
    <location>
        <begin position="66"/>
        <end position="85"/>
    </location>
</feature>